<dbReference type="RefSeq" id="WP_100278334.1">
    <property type="nucleotide sequence ID" value="NZ_CP018799.1"/>
</dbReference>
<sequence length="241" mass="27280">MPAEKNQLRLQLPLPVSYDYHSWLRHPGVEDACNRLALWTIHGGRIWLNSESAAGKSHLLRTISGDHPNIGLLDISSDEAQEASWHLVQQWMQALEEKSFWMLDVKAGAMPQTVAHAIFHCLERARDLQRPVVVAWSGDNESLPPELSSRLLAMESITLTPPLDDAGLLQILGNSAGKLQWDIREQVLQSMLTYLPRQLDILVPALRELERLSFEQKHKPGPAWVKQQLTRIAGELHPRLL</sequence>
<dbReference type="OrthoDB" id="5292255at2"/>
<dbReference type="InterPro" id="IPR027417">
    <property type="entry name" value="P-loop_NTPase"/>
</dbReference>
<dbReference type="Gene3D" id="1.10.8.60">
    <property type="match status" value="1"/>
</dbReference>
<evidence type="ECO:0000313" key="1">
    <source>
        <dbReference type="EMBL" id="ATX80585.1"/>
    </source>
</evidence>
<dbReference type="SUPFAM" id="SSF52540">
    <property type="entry name" value="P-loop containing nucleoside triphosphate hydrolases"/>
    <property type="match status" value="1"/>
</dbReference>
<keyword evidence="2" id="KW-1185">Reference proteome</keyword>
<evidence type="ECO:0000313" key="2">
    <source>
        <dbReference type="Proteomes" id="UP000231701"/>
    </source>
</evidence>
<name>A0A2K8KZW5_MARES</name>
<gene>
    <name evidence="1" type="ORF">Ga0123461_2180</name>
</gene>
<dbReference type="AlphaFoldDB" id="A0A2K8KZW5"/>
<organism evidence="1 2">
    <name type="scientific">Mariprofundus aestuarium</name>
    <dbReference type="NCBI Taxonomy" id="1921086"/>
    <lineage>
        <taxon>Bacteria</taxon>
        <taxon>Pseudomonadati</taxon>
        <taxon>Pseudomonadota</taxon>
        <taxon>Candidatius Mariprofundia</taxon>
        <taxon>Mariprofundales</taxon>
        <taxon>Mariprofundaceae</taxon>
        <taxon>Mariprofundus</taxon>
    </lineage>
</organism>
<dbReference type="KEGG" id="maes:Ga0123461_2180"/>
<dbReference type="Gene3D" id="3.40.50.300">
    <property type="entry name" value="P-loop containing nucleotide triphosphate hydrolases"/>
    <property type="match status" value="1"/>
</dbReference>
<dbReference type="EMBL" id="CP018799">
    <property type="protein sequence ID" value="ATX80585.1"/>
    <property type="molecule type" value="Genomic_DNA"/>
</dbReference>
<dbReference type="Proteomes" id="UP000231701">
    <property type="component" value="Chromosome"/>
</dbReference>
<protein>
    <submittedName>
        <fullName evidence="1">Uncharacterized protein</fullName>
    </submittedName>
</protein>
<proteinExistence type="predicted"/>
<reference evidence="1 2" key="1">
    <citation type="submission" date="2016-12" db="EMBL/GenBank/DDBJ databases">
        <title>Isolation and genomic insights into novel planktonic Zetaproteobacteria from stratified waters of the Chesapeake Bay.</title>
        <authorList>
            <person name="McAllister S.M."/>
            <person name="Kato S."/>
            <person name="Chan C.S."/>
            <person name="Chiu B.K."/>
            <person name="Field E.K."/>
        </authorList>
    </citation>
    <scope>NUCLEOTIDE SEQUENCE [LARGE SCALE GENOMIC DNA]</scope>
    <source>
        <strain evidence="1 2">CP-5</strain>
    </source>
</reference>
<accession>A0A2K8KZW5</accession>